<evidence type="ECO:0000313" key="2">
    <source>
        <dbReference type="EMBL" id="KAH0625253.1"/>
    </source>
</evidence>
<accession>A0ABQ7T7N0</accession>
<name>A0ABQ7T7N0_PHRPL</name>
<evidence type="ECO:0000256" key="1">
    <source>
        <dbReference type="SAM" id="Phobius"/>
    </source>
</evidence>
<dbReference type="EMBL" id="JAIPUX010001232">
    <property type="protein sequence ID" value="KAH0625253.1"/>
    <property type="molecule type" value="Genomic_DNA"/>
</dbReference>
<keyword evidence="1" id="KW-1133">Transmembrane helix</keyword>
<gene>
    <name evidence="2" type="ORF">JD844_033622</name>
</gene>
<dbReference type="Proteomes" id="UP000826234">
    <property type="component" value="Unassembled WGS sequence"/>
</dbReference>
<evidence type="ECO:0000313" key="3">
    <source>
        <dbReference type="Proteomes" id="UP000826234"/>
    </source>
</evidence>
<proteinExistence type="predicted"/>
<comment type="caution">
    <text evidence="2">The sequence shown here is derived from an EMBL/GenBank/DDBJ whole genome shotgun (WGS) entry which is preliminary data.</text>
</comment>
<keyword evidence="3" id="KW-1185">Reference proteome</keyword>
<protein>
    <submittedName>
        <fullName evidence="2">Uncharacterized protein</fullName>
    </submittedName>
</protein>
<keyword evidence="1" id="KW-0472">Membrane</keyword>
<organism evidence="2 3">
    <name type="scientific">Phrynosoma platyrhinos</name>
    <name type="common">Desert horned lizard</name>
    <dbReference type="NCBI Taxonomy" id="52577"/>
    <lineage>
        <taxon>Eukaryota</taxon>
        <taxon>Metazoa</taxon>
        <taxon>Chordata</taxon>
        <taxon>Craniata</taxon>
        <taxon>Vertebrata</taxon>
        <taxon>Euteleostomi</taxon>
        <taxon>Lepidosauria</taxon>
        <taxon>Squamata</taxon>
        <taxon>Bifurcata</taxon>
        <taxon>Unidentata</taxon>
        <taxon>Episquamata</taxon>
        <taxon>Toxicofera</taxon>
        <taxon>Iguania</taxon>
        <taxon>Phrynosomatidae</taxon>
        <taxon>Phrynosomatinae</taxon>
        <taxon>Phrynosoma</taxon>
    </lineage>
</organism>
<keyword evidence="1" id="KW-0812">Transmembrane</keyword>
<sequence>YAYGNVGFWFQWSSLVLFLAMFFFSYFLFLLVSVQKCDYFYHSTVFAVGESKAASALEPQDIGALLHVPLHSWLILNNTSVETTVEYILPFISGKKTLVYDI</sequence>
<feature type="non-terminal residue" evidence="2">
    <location>
        <position position="1"/>
    </location>
</feature>
<feature type="transmembrane region" description="Helical" evidence="1">
    <location>
        <begin position="12"/>
        <end position="32"/>
    </location>
</feature>
<reference evidence="2 3" key="1">
    <citation type="journal article" date="2022" name="Gigascience">
        <title>A chromosome-level genome assembly and annotation of the desert horned lizard, Phrynosoma platyrhinos, provides insight into chromosomal rearrangements among reptiles.</title>
        <authorList>
            <person name="Koochekian N."/>
            <person name="Ascanio A."/>
            <person name="Farleigh K."/>
            <person name="Card D.C."/>
            <person name="Schield D.R."/>
            <person name="Castoe T.A."/>
            <person name="Jezkova T."/>
        </authorList>
    </citation>
    <scope>NUCLEOTIDE SEQUENCE [LARGE SCALE GENOMIC DNA]</scope>
    <source>
        <strain evidence="2">NK-2021</strain>
    </source>
</reference>